<evidence type="ECO:0000313" key="3">
    <source>
        <dbReference type="Proteomes" id="UP000268093"/>
    </source>
</evidence>
<evidence type="ECO:0000313" key="2">
    <source>
        <dbReference type="EMBL" id="RUP43463.1"/>
    </source>
</evidence>
<sequence>MNSTTSPHERAPLLPPTKFLHRRYSRPEPGEWHDSPVRTSIHNLRTYITVSITPATDRTLITPRDSSVITDQFIEDACAVCEDRNSLPYCALRCMEKFQRQSELYPQWSDVFDVRALAAELLARRLEVIVDWLR</sequence>
<accession>A0A433CY06</accession>
<gene>
    <name evidence="2" type="ORF">BC936DRAFT_137132</name>
</gene>
<organism evidence="2 3">
    <name type="scientific">Jimgerdemannia flammicorona</name>
    <dbReference type="NCBI Taxonomy" id="994334"/>
    <lineage>
        <taxon>Eukaryota</taxon>
        <taxon>Fungi</taxon>
        <taxon>Fungi incertae sedis</taxon>
        <taxon>Mucoromycota</taxon>
        <taxon>Mucoromycotina</taxon>
        <taxon>Endogonomycetes</taxon>
        <taxon>Endogonales</taxon>
        <taxon>Endogonaceae</taxon>
        <taxon>Jimgerdemannia</taxon>
    </lineage>
</organism>
<dbReference type="EMBL" id="RBNI01010936">
    <property type="protein sequence ID" value="RUP43463.1"/>
    <property type="molecule type" value="Genomic_DNA"/>
</dbReference>
<dbReference type="Proteomes" id="UP000268093">
    <property type="component" value="Unassembled WGS sequence"/>
</dbReference>
<dbReference type="Pfam" id="PF23190">
    <property type="entry name" value="LHD_TRPY1"/>
    <property type="match status" value="1"/>
</dbReference>
<feature type="domain" description="YVC1 N-terminal linker helical" evidence="1">
    <location>
        <begin position="41"/>
        <end position="126"/>
    </location>
</feature>
<evidence type="ECO:0000259" key="1">
    <source>
        <dbReference type="Pfam" id="PF23190"/>
    </source>
</evidence>
<comment type="caution">
    <text evidence="2">The sequence shown here is derived from an EMBL/GenBank/DDBJ whole genome shotgun (WGS) entry which is preliminary data.</text>
</comment>
<proteinExistence type="predicted"/>
<name>A0A433CY06_9FUNG</name>
<protein>
    <recommendedName>
        <fullName evidence="1">YVC1 N-terminal linker helical domain-containing protein</fullName>
    </recommendedName>
</protein>
<keyword evidence="3" id="KW-1185">Reference proteome</keyword>
<dbReference type="OrthoDB" id="301415at2759"/>
<dbReference type="AlphaFoldDB" id="A0A433CY06"/>
<dbReference type="InterPro" id="IPR056337">
    <property type="entry name" value="LHD_YVC1"/>
</dbReference>
<reference evidence="2 3" key="1">
    <citation type="journal article" date="2018" name="New Phytol.">
        <title>Phylogenomics of Endogonaceae and evolution of mycorrhizas within Mucoromycota.</title>
        <authorList>
            <person name="Chang Y."/>
            <person name="Desiro A."/>
            <person name="Na H."/>
            <person name="Sandor L."/>
            <person name="Lipzen A."/>
            <person name="Clum A."/>
            <person name="Barry K."/>
            <person name="Grigoriev I.V."/>
            <person name="Martin F.M."/>
            <person name="Stajich J.E."/>
            <person name="Smith M.E."/>
            <person name="Bonito G."/>
            <person name="Spatafora J.W."/>
        </authorList>
    </citation>
    <scope>NUCLEOTIDE SEQUENCE [LARGE SCALE GENOMIC DNA]</scope>
    <source>
        <strain evidence="2 3">GMNB39</strain>
    </source>
</reference>